<evidence type="ECO:0000313" key="3">
    <source>
        <dbReference type="EMBL" id="KVH94642.1"/>
    </source>
</evidence>
<reference evidence="3 4" key="1">
    <citation type="journal article" date="2016" name="Sci. Rep.">
        <title>The genome sequence of the outbreeding globe artichoke constructed de novo incorporating a phase-aware low-pass sequencing strategy of F1 progeny.</title>
        <authorList>
            <person name="Scaglione D."/>
            <person name="Reyes-Chin-Wo S."/>
            <person name="Acquadro A."/>
            <person name="Froenicke L."/>
            <person name="Portis E."/>
            <person name="Beitel C."/>
            <person name="Tirone M."/>
            <person name="Mauro R."/>
            <person name="Lo Monaco A."/>
            <person name="Mauromicale G."/>
            <person name="Faccioli P."/>
            <person name="Cattivelli L."/>
            <person name="Rieseberg L."/>
            <person name="Michelmore R."/>
            <person name="Lanteri S."/>
        </authorList>
    </citation>
    <scope>NUCLEOTIDE SEQUENCE [LARGE SCALE GENOMIC DNA]</scope>
    <source>
        <strain evidence="3">2C</strain>
    </source>
</reference>
<organism evidence="3 4">
    <name type="scientific">Cynara cardunculus var. scolymus</name>
    <name type="common">Globe artichoke</name>
    <name type="synonym">Cynara scolymus</name>
    <dbReference type="NCBI Taxonomy" id="59895"/>
    <lineage>
        <taxon>Eukaryota</taxon>
        <taxon>Viridiplantae</taxon>
        <taxon>Streptophyta</taxon>
        <taxon>Embryophyta</taxon>
        <taxon>Tracheophyta</taxon>
        <taxon>Spermatophyta</taxon>
        <taxon>Magnoliopsida</taxon>
        <taxon>eudicotyledons</taxon>
        <taxon>Gunneridae</taxon>
        <taxon>Pentapetalae</taxon>
        <taxon>asterids</taxon>
        <taxon>campanulids</taxon>
        <taxon>Asterales</taxon>
        <taxon>Asteraceae</taxon>
        <taxon>Carduoideae</taxon>
        <taxon>Cardueae</taxon>
        <taxon>Carduinae</taxon>
        <taxon>Cynara</taxon>
    </lineage>
</organism>
<dbReference type="PANTHER" id="PTHR48045">
    <property type="entry name" value="UDP-GLYCOSYLTRANSFERASE 72B1"/>
    <property type="match status" value="1"/>
</dbReference>
<comment type="similarity">
    <text evidence="1">Belongs to the UDP-glycosyltransferase family.</text>
</comment>
<comment type="caution">
    <text evidence="3">The sequence shown here is derived from an EMBL/GenBank/DDBJ whole genome shotgun (WGS) entry which is preliminary data.</text>
</comment>
<evidence type="ECO:0000256" key="2">
    <source>
        <dbReference type="ARBA" id="ARBA00022679"/>
    </source>
</evidence>
<dbReference type="Gene3D" id="3.40.50.2000">
    <property type="entry name" value="Glycogen Phosphorylase B"/>
    <property type="match status" value="4"/>
</dbReference>
<dbReference type="OMA" id="KSPIEDW"/>
<dbReference type="CDD" id="cd03784">
    <property type="entry name" value="GT1_Gtf-like"/>
    <property type="match status" value="2"/>
</dbReference>
<dbReference type="Gramene" id="KVH94642">
    <property type="protein sequence ID" value="KVH94642"/>
    <property type="gene ID" value="Ccrd_003273"/>
</dbReference>
<dbReference type="InterPro" id="IPR002213">
    <property type="entry name" value="UDP_glucos_trans"/>
</dbReference>
<proteinExistence type="inferred from homology"/>
<evidence type="ECO:0000313" key="4">
    <source>
        <dbReference type="Proteomes" id="UP000243975"/>
    </source>
</evidence>
<protein>
    <submittedName>
        <fullName evidence="3">UDP-glucuronosyl/UDP-glucosyltransferase</fullName>
    </submittedName>
</protein>
<dbReference type="Proteomes" id="UP000243975">
    <property type="component" value="Unassembled WGS sequence"/>
</dbReference>
<keyword evidence="2" id="KW-0808">Transferase</keyword>
<dbReference type="SUPFAM" id="SSF53756">
    <property type="entry name" value="UDP-Glycosyltransferase/glycogen phosphorylase"/>
    <property type="match status" value="2"/>
</dbReference>
<gene>
    <name evidence="3" type="ORF">Ccrd_003273</name>
</gene>
<dbReference type="FunFam" id="3.40.50.2000:FF:000040">
    <property type="entry name" value="UDP-glycosyltransferase 76C1"/>
    <property type="match status" value="2"/>
</dbReference>
<accession>A0A118JWI0</accession>
<name>A0A118JWI0_CYNCS</name>
<dbReference type="Pfam" id="PF00201">
    <property type="entry name" value="UDPGT"/>
    <property type="match status" value="2"/>
</dbReference>
<dbReference type="PANTHER" id="PTHR48045:SF35">
    <property type="entry name" value="UDP-GLUCURONOSYL_UDP-GLUCOSYLTRANSFERASE"/>
    <property type="match status" value="1"/>
</dbReference>
<evidence type="ECO:0000256" key="1">
    <source>
        <dbReference type="ARBA" id="ARBA00009995"/>
    </source>
</evidence>
<keyword evidence="4" id="KW-1185">Reference proteome</keyword>
<dbReference type="GO" id="GO:0035251">
    <property type="term" value="F:UDP-glucosyltransferase activity"/>
    <property type="evidence" value="ECO:0007669"/>
    <property type="project" value="UniProtKB-ARBA"/>
</dbReference>
<dbReference type="EMBL" id="LEKV01004538">
    <property type="protein sequence ID" value="KVH94642.1"/>
    <property type="molecule type" value="Genomic_DNA"/>
</dbReference>
<dbReference type="AlphaFoldDB" id="A0A118JWI0"/>
<sequence length="878" mass="99461">MEEDGGRRWPLVVLTSSPFHGHMTPTLQLATALHALGFTIAIAHAQLNPPDPSNHPDFIFLPLSDNLSAIDASSSFTGFIQTLNTNCRPSLHQHLIRLMSEESRGDKSMVIIYDYLMFFAGAVAMDLNLTSIIFRSSSATYFPAFLVRRQLHQQARFLEQDFAMQDMVPDLHPLRYKDLPFSKSPIEDWHQLVAIFSQQRNPCAVIWNTVKFLEHEALSQIHQHYQVPVFAVGPLHKITPSPPTSFLEADTSCISWLDKQAPKSVIYVSFGSLVTLDVKVLAEMAWGLANSNQRFLWAVRPGSVSDAEWTEFFPEGFREETRERSLIVKWAPQKEVLAHSAVGGFWSHCGWNSTLESISEGVPMICQPFNVDQGVNARYVSYVWKIGVELEVLERGEMESMIRRVMVNEEGKEMRMRAGEMSEMVKDAVQNGGSSHESLEGREREMEEEGRRRWPLVVLTVPPFHGHMTPTLQLATALHAKGFSIAIAHCKLNPPDPSNHPNFIFLPLSDNLSAIDSSSSFTRFISDLNTNCRPSFHQHLTRLMSEDQRQGEKSKSVVIIYDHLMFFAGSVAMDLNLVGILFRSCSAAYFWACLDMIPDHHPLRYKDLPYCKSPIEDWNQRVAIFSQEPRPSAIICNTVQFLEHELLYQTHEHHQVPIFAVGPLHKVTPSPPISFLEEDTSCIRWLDKRAPKSVIYVSFGSLATLDAKVMIEMAWGLAKSNQPFLWAVRPGSVCDFEWTEFLPEGFREETDGRGVIVKWAPQKEVLAHWAVGGFWSHCGWNSTLESISEGVPLICQPFIVDQMVNARYVSYVWKIGLELEVLERGEMENMVKRVMVDEEGKEMRLKVGEMKEMVKKAVQNDGSSHDSLQGLFGLILSS</sequence>